<feature type="transmembrane region" description="Helical" evidence="14">
    <location>
        <begin position="42"/>
        <end position="62"/>
    </location>
</feature>
<keyword evidence="7 14" id="KW-0812">Transmembrane</keyword>
<organism evidence="16 17">
    <name type="scientific">Scopulibacillus cellulosilyticus</name>
    <dbReference type="NCBI Taxonomy" id="2665665"/>
    <lineage>
        <taxon>Bacteria</taxon>
        <taxon>Bacillati</taxon>
        <taxon>Bacillota</taxon>
        <taxon>Bacilli</taxon>
        <taxon>Bacillales</taxon>
        <taxon>Sporolactobacillaceae</taxon>
        <taxon>Scopulibacillus</taxon>
    </lineage>
</organism>
<evidence type="ECO:0000256" key="9">
    <source>
        <dbReference type="ARBA" id="ARBA00022777"/>
    </source>
</evidence>
<keyword evidence="8" id="KW-0547">Nucleotide-binding</keyword>
<dbReference type="Proteomes" id="UP001596505">
    <property type="component" value="Unassembled WGS sequence"/>
</dbReference>
<sequence>MRLIDYIKDKRFLILFYIILMVFISVFVFLSNTQRMSKGNILYINIVAFIFFAIYIAGDYFVRKKYYVEVKETIEGSEQNNLDIVLPEPQTKEQEIYYRLISHIQKTQLKRIEKLYDEKRENQDFMMSWVHEIKTPIAASKLTIHNSESKTKEDILNKLEDELVKIDNFVEQALYYSRIDAFNQDYFIKDVKLKSIVVDSIKKHSKWFINKKISVEMDNLDKDVLSDKKWLTFMIDQMLSNAIKYTESKGRIRFIGDESDTETTLMIEDNGIGISSRDIDRVFEKGFTGKTGRKNTNATGMGLYLSKKLAEKLGHKISIQSKEGTGTQVIIHFPKVLDFYQVAKK</sequence>
<accession>A0ABW2PWY5</accession>
<evidence type="ECO:0000256" key="3">
    <source>
        <dbReference type="ARBA" id="ARBA00012438"/>
    </source>
</evidence>
<keyword evidence="10" id="KW-0067">ATP-binding</keyword>
<dbReference type="SMART" id="SM00387">
    <property type="entry name" value="HATPase_c"/>
    <property type="match status" value="1"/>
</dbReference>
<keyword evidence="17" id="KW-1185">Reference proteome</keyword>
<dbReference type="InterPro" id="IPR036097">
    <property type="entry name" value="HisK_dim/P_sf"/>
</dbReference>
<keyword evidence="12" id="KW-0902">Two-component regulatory system</keyword>
<dbReference type="InterPro" id="IPR036890">
    <property type="entry name" value="HATPase_C_sf"/>
</dbReference>
<keyword evidence="5" id="KW-0597">Phosphoprotein</keyword>
<evidence type="ECO:0000313" key="16">
    <source>
        <dbReference type="EMBL" id="MFC7393897.1"/>
    </source>
</evidence>
<evidence type="ECO:0000256" key="5">
    <source>
        <dbReference type="ARBA" id="ARBA00022553"/>
    </source>
</evidence>
<dbReference type="CDD" id="cd00082">
    <property type="entry name" value="HisKA"/>
    <property type="match status" value="1"/>
</dbReference>
<dbReference type="PRINTS" id="PR00344">
    <property type="entry name" value="BCTRLSENSOR"/>
</dbReference>
<gene>
    <name evidence="16" type="ORF">ACFQRG_13130</name>
</gene>
<dbReference type="SUPFAM" id="SSF47384">
    <property type="entry name" value="Homodimeric domain of signal transducing histidine kinase"/>
    <property type="match status" value="1"/>
</dbReference>
<dbReference type="InterPro" id="IPR003661">
    <property type="entry name" value="HisK_dim/P_dom"/>
</dbReference>
<evidence type="ECO:0000256" key="6">
    <source>
        <dbReference type="ARBA" id="ARBA00022679"/>
    </source>
</evidence>
<evidence type="ECO:0000256" key="1">
    <source>
        <dbReference type="ARBA" id="ARBA00000085"/>
    </source>
</evidence>
<dbReference type="SUPFAM" id="SSF55874">
    <property type="entry name" value="ATPase domain of HSP90 chaperone/DNA topoisomerase II/histidine kinase"/>
    <property type="match status" value="1"/>
</dbReference>
<keyword evidence="6" id="KW-0808">Transferase</keyword>
<keyword evidence="13 14" id="KW-0472">Membrane</keyword>
<dbReference type="Pfam" id="PF00512">
    <property type="entry name" value="HisKA"/>
    <property type="match status" value="1"/>
</dbReference>
<dbReference type="RefSeq" id="WP_380966697.1">
    <property type="nucleotide sequence ID" value="NZ_JBHTCO010000017.1"/>
</dbReference>
<dbReference type="Gene3D" id="1.10.287.130">
    <property type="match status" value="1"/>
</dbReference>
<dbReference type="PANTHER" id="PTHR45453:SF2">
    <property type="entry name" value="HISTIDINE KINASE"/>
    <property type="match status" value="1"/>
</dbReference>
<dbReference type="InterPro" id="IPR005467">
    <property type="entry name" value="His_kinase_dom"/>
</dbReference>
<comment type="caution">
    <text evidence="16">The sequence shown here is derived from an EMBL/GenBank/DDBJ whole genome shotgun (WGS) entry which is preliminary data.</text>
</comment>
<dbReference type="PANTHER" id="PTHR45453">
    <property type="entry name" value="PHOSPHATE REGULON SENSOR PROTEIN PHOR"/>
    <property type="match status" value="1"/>
</dbReference>
<evidence type="ECO:0000256" key="14">
    <source>
        <dbReference type="SAM" id="Phobius"/>
    </source>
</evidence>
<evidence type="ECO:0000313" key="17">
    <source>
        <dbReference type="Proteomes" id="UP001596505"/>
    </source>
</evidence>
<comment type="catalytic activity">
    <reaction evidence="1">
        <text>ATP + protein L-histidine = ADP + protein N-phospho-L-histidine.</text>
        <dbReference type="EC" id="2.7.13.3"/>
    </reaction>
</comment>
<evidence type="ECO:0000256" key="10">
    <source>
        <dbReference type="ARBA" id="ARBA00022840"/>
    </source>
</evidence>
<protein>
    <recommendedName>
        <fullName evidence="3">histidine kinase</fullName>
        <ecNumber evidence="3">2.7.13.3</ecNumber>
    </recommendedName>
</protein>
<evidence type="ECO:0000256" key="2">
    <source>
        <dbReference type="ARBA" id="ARBA00004651"/>
    </source>
</evidence>
<keyword evidence="9 16" id="KW-0418">Kinase</keyword>
<dbReference type="EC" id="2.7.13.3" evidence="3"/>
<dbReference type="SMART" id="SM00388">
    <property type="entry name" value="HisKA"/>
    <property type="match status" value="1"/>
</dbReference>
<comment type="subcellular location">
    <subcellularLocation>
        <location evidence="2">Cell membrane</location>
        <topology evidence="2">Multi-pass membrane protein</topology>
    </subcellularLocation>
</comment>
<dbReference type="PROSITE" id="PS50109">
    <property type="entry name" value="HIS_KIN"/>
    <property type="match status" value="1"/>
</dbReference>
<proteinExistence type="predicted"/>
<dbReference type="InterPro" id="IPR050351">
    <property type="entry name" value="BphY/WalK/GraS-like"/>
</dbReference>
<reference evidence="17" key="1">
    <citation type="journal article" date="2019" name="Int. J. Syst. Evol. Microbiol.">
        <title>The Global Catalogue of Microorganisms (GCM) 10K type strain sequencing project: providing services to taxonomists for standard genome sequencing and annotation.</title>
        <authorList>
            <consortium name="The Broad Institute Genomics Platform"/>
            <consortium name="The Broad Institute Genome Sequencing Center for Infectious Disease"/>
            <person name="Wu L."/>
            <person name="Ma J."/>
        </authorList>
    </citation>
    <scope>NUCLEOTIDE SEQUENCE [LARGE SCALE GENOMIC DNA]</scope>
    <source>
        <strain evidence="17">CGMCC 1.16305</strain>
    </source>
</reference>
<dbReference type="InterPro" id="IPR004358">
    <property type="entry name" value="Sig_transdc_His_kin-like_C"/>
</dbReference>
<keyword evidence="11 14" id="KW-1133">Transmembrane helix</keyword>
<evidence type="ECO:0000256" key="12">
    <source>
        <dbReference type="ARBA" id="ARBA00023012"/>
    </source>
</evidence>
<evidence type="ECO:0000256" key="11">
    <source>
        <dbReference type="ARBA" id="ARBA00022989"/>
    </source>
</evidence>
<feature type="transmembrane region" description="Helical" evidence="14">
    <location>
        <begin position="12"/>
        <end position="30"/>
    </location>
</feature>
<dbReference type="GO" id="GO:0016301">
    <property type="term" value="F:kinase activity"/>
    <property type="evidence" value="ECO:0007669"/>
    <property type="project" value="UniProtKB-KW"/>
</dbReference>
<evidence type="ECO:0000256" key="8">
    <source>
        <dbReference type="ARBA" id="ARBA00022741"/>
    </source>
</evidence>
<dbReference type="EMBL" id="JBHTCO010000017">
    <property type="protein sequence ID" value="MFC7393897.1"/>
    <property type="molecule type" value="Genomic_DNA"/>
</dbReference>
<evidence type="ECO:0000256" key="13">
    <source>
        <dbReference type="ARBA" id="ARBA00023136"/>
    </source>
</evidence>
<feature type="domain" description="Histidine kinase" evidence="15">
    <location>
        <begin position="128"/>
        <end position="337"/>
    </location>
</feature>
<name>A0ABW2PWY5_9BACL</name>
<dbReference type="InterPro" id="IPR003594">
    <property type="entry name" value="HATPase_dom"/>
</dbReference>
<evidence type="ECO:0000256" key="4">
    <source>
        <dbReference type="ARBA" id="ARBA00022475"/>
    </source>
</evidence>
<dbReference type="Gene3D" id="3.30.565.10">
    <property type="entry name" value="Histidine kinase-like ATPase, C-terminal domain"/>
    <property type="match status" value="1"/>
</dbReference>
<evidence type="ECO:0000256" key="7">
    <source>
        <dbReference type="ARBA" id="ARBA00022692"/>
    </source>
</evidence>
<keyword evidence="4" id="KW-1003">Cell membrane</keyword>
<evidence type="ECO:0000259" key="15">
    <source>
        <dbReference type="PROSITE" id="PS50109"/>
    </source>
</evidence>
<dbReference type="Pfam" id="PF02518">
    <property type="entry name" value="HATPase_c"/>
    <property type="match status" value="1"/>
</dbReference>